<sequence length="160" mass="17678">MPTTEDQPIRCLLELSVYSPKGKERSLNCLCVGDTEFFLRVGREESWESCTAFLRSIQRSTKGRQKNEEGEGPESAYAGTLSAKLTASGGSTTFSLSLHLHEDGGCSLEGRFEKAWMRDGVCALSLAKGISVDLPEDEKRQWFEKSAEETREAGEAYAKV</sequence>
<organism evidence="1">
    <name type="scientific">Chromera velia CCMP2878</name>
    <dbReference type="NCBI Taxonomy" id="1169474"/>
    <lineage>
        <taxon>Eukaryota</taxon>
        <taxon>Sar</taxon>
        <taxon>Alveolata</taxon>
        <taxon>Colpodellida</taxon>
        <taxon>Chromeraceae</taxon>
        <taxon>Chromera</taxon>
    </lineage>
</organism>
<proteinExistence type="predicted"/>
<dbReference type="EMBL" id="CDMZ01002442">
    <property type="protein sequence ID" value="CEM42398.1"/>
    <property type="molecule type" value="Genomic_DNA"/>
</dbReference>
<reference evidence="1" key="1">
    <citation type="submission" date="2014-11" db="EMBL/GenBank/DDBJ databases">
        <authorList>
            <person name="Otto D Thomas"/>
            <person name="Naeem Raeece"/>
        </authorList>
    </citation>
    <scope>NUCLEOTIDE SEQUENCE</scope>
</reference>
<dbReference type="AlphaFoldDB" id="A0A0G4HEA3"/>
<gene>
    <name evidence="1" type="ORF">Cvel_26712</name>
</gene>
<evidence type="ECO:0000313" key="1">
    <source>
        <dbReference type="EMBL" id="CEM42398.1"/>
    </source>
</evidence>
<feature type="non-terminal residue" evidence="1">
    <location>
        <position position="160"/>
    </location>
</feature>
<protein>
    <submittedName>
        <fullName evidence="1">Uncharacterized protein</fullName>
    </submittedName>
</protein>
<accession>A0A0G4HEA3</accession>
<name>A0A0G4HEA3_9ALVE</name>